<dbReference type="Pfam" id="PF02518">
    <property type="entry name" value="HATPase_c"/>
    <property type="match status" value="1"/>
</dbReference>
<dbReference type="Proteomes" id="UP000824243">
    <property type="component" value="Unassembled WGS sequence"/>
</dbReference>
<evidence type="ECO:0000256" key="3">
    <source>
        <dbReference type="ARBA" id="ARBA00022553"/>
    </source>
</evidence>
<evidence type="ECO:0000256" key="7">
    <source>
        <dbReference type="ARBA" id="ARBA00022840"/>
    </source>
</evidence>
<proteinExistence type="predicted"/>
<dbReference type="PANTHER" id="PTHR43065:SF10">
    <property type="entry name" value="PEROXIDE STRESS-ACTIVATED HISTIDINE KINASE MAK3"/>
    <property type="match status" value="1"/>
</dbReference>
<evidence type="ECO:0000256" key="6">
    <source>
        <dbReference type="ARBA" id="ARBA00022777"/>
    </source>
</evidence>
<dbReference type="InterPro" id="IPR005467">
    <property type="entry name" value="His_kinase_dom"/>
</dbReference>
<dbReference type="GO" id="GO:0004673">
    <property type="term" value="F:protein histidine kinase activity"/>
    <property type="evidence" value="ECO:0007669"/>
    <property type="project" value="UniProtKB-EC"/>
</dbReference>
<sequence length="186" mass="20446">MMPEISLNILDVAENSVRAEASLIEITVSVQPEKDTLTVIIKDDGCGMTPEQAASVQDPFFTTRTTRKVGLGVPFFKQAAESTGGSFRIDSEKGKGTTVKAVFGLSHIDRMPLGDISSTVQTLIVFNEHIDFRYTYEYGGKSFVLDTREMREMLGEGISFSEPEITAFIKEYLETNKAETDGGAEI</sequence>
<comment type="catalytic activity">
    <reaction evidence="1">
        <text>ATP + protein L-histidine = ADP + protein N-phospho-L-histidine.</text>
        <dbReference type="EC" id="2.7.13.3"/>
    </reaction>
</comment>
<dbReference type="AlphaFoldDB" id="A0A9D1VWF6"/>
<dbReference type="EMBL" id="DXFA01000080">
    <property type="protein sequence ID" value="HIX48209.1"/>
    <property type="molecule type" value="Genomic_DNA"/>
</dbReference>
<keyword evidence="3" id="KW-0597">Phosphoprotein</keyword>
<dbReference type="SUPFAM" id="SSF55874">
    <property type="entry name" value="ATPase domain of HSP90 chaperone/DNA topoisomerase II/histidine kinase"/>
    <property type="match status" value="1"/>
</dbReference>
<evidence type="ECO:0000259" key="9">
    <source>
        <dbReference type="PROSITE" id="PS50109"/>
    </source>
</evidence>
<dbReference type="InterPro" id="IPR036890">
    <property type="entry name" value="HATPase_C_sf"/>
</dbReference>
<evidence type="ECO:0000256" key="1">
    <source>
        <dbReference type="ARBA" id="ARBA00000085"/>
    </source>
</evidence>
<reference evidence="10" key="1">
    <citation type="journal article" date="2021" name="PeerJ">
        <title>Extensive microbial diversity within the chicken gut microbiome revealed by metagenomics and culture.</title>
        <authorList>
            <person name="Gilroy R."/>
            <person name="Ravi A."/>
            <person name="Getino M."/>
            <person name="Pursley I."/>
            <person name="Horton D.L."/>
            <person name="Alikhan N.F."/>
            <person name="Baker D."/>
            <person name="Gharbi K."/>
            <person name="Hall N."/>
            <person name="Watson M."/>
            <person name="Adriaenssens E.M."/>
            <person name="Foster-Nyarko E."/>
            <person name="Jarju S."/>
            <person name="Secka A."/>
            <person name="Antonio M."/>
            <person name="Oren A."/>
            <person name="Chaudhuri R.R."/>
            <person name="La Ragione R."/>
            <person name="Hildebrand F."/>
            <person name="Pallen M.J."/>
        </authorList>
    </citation>
    <scope>NUCLEOTIDE SEQUENCE</scope>
    <source>
        <strain evidence="10">ChiSjej5B23-15282</strain>
    </source>
</reference>
<comment type="caution">
    <text evidence="10">The sequence shown here is derived from an EMBL/GenBank/DDBJ whole genome shotgun (WGS) entry which is preliminary data.</text>
</comment>
<keyword evidence="8" id="KW-0902">Two-component regulatory system</keyword>
<keyword evidence="5" id="KW-0547">Nucleotide-binding</keyword>
<keyword evidence="7 10" id="KW-0067">ATP-binding</keyword>
<dbReference type="GO" id="GO:0005524">
    <property type="term" value="F:ATP binding"/>
    <property type="evidence" value="ECO:0007669"/>
    <property type="project" value="UniProtKB-KW"/>
</dbReference>
<protein>
    <recommendedName>
        <fullName evidence="2">histidine kinase</fullName>
        <ecNumber evidence="2">2.7.13.3</ecNumber>
    </recommendedName>
</protein>
<evidence type="ECO:0000256" key="8">
    <source>
        <dbReference type="ARBA" id="ARBA00023012"/>
    </source>
</evidence>
<dbReference type="Gene3D" id="3.30.565.10">
    <property type="entry name" value="Histidine kinase-like ATPase, C-terminal domain"/>
    <property type="match status" value="1"/>
</dbReference>
<dbReference type="SMART" id="SM00387">
    <property type="entry name" value="HATPase_c"/>
    <property type="match status" value="1"/>
</dbReference>
<feature type="domain" description="Histidine kinase" evidence="9">
    <location>
        <begin position="1"/>
        <end position="107"/>
    </location>
</feature>
<keyword evidence="6" id="KW-0418">Kinase</keyword>
<dbReference type="InterPro" id="IPR003594">
    <property type="entry name" value="HATPase_dom"/>
</dbReference>
<evidence type="ECO:0000256" key="5">
    <source>
        <dbReference type="ARBA" id="ARBA00022741"/>
    </source>
</evidence>
<evidence type="ECO:0000313" key="10">
    <source>
        <dbReference type="EMBL" id="HIX48209.1"/>
    </source>
</evidence>
<evidence type="ECO:0000313" key="11">
    <source>
        <dbReference type="Proteomes" id="UP000824243"/>
    </source>
</evidence>
<keyword evidence="4" id="KW-0808">Transferase</keyword>
<evidence type="ECO:0000256" key="4">
    <source>
        <dbReference type="ARBA" id="ARBA00022679"/>
    </source>
</evidence>
<evidence type="ECO:0000256" key="2">
    <source>
        <dbReference type="ARBA" id="ARBA00012438"/>
    </source>
</evidence>
<dbReference type="PRINTS" id="PR00344">
    <property type="entry name" value="BCTRLSENSOR"/>
</dbReference>
<dbReference type="EC" id="2.7.13.3" evidence="2"/>
<reference evidence="10" key="2">
    <citation type="submission" date="2021-04" db="EMBL/GenBank/DDBJ databases">
        <authorList>
            <person name="Gilroy R."/>
        </authorList>
    </citation>
    <scope>NUCLEOTIDE SEQUENCE</scope>
    <source>
        <strain evidence="10">ChiSjej5B23-15282</strain>
    </source>
</reference>
<name>A0A9D1VWF6_9FIRM</name>
<dbReference type="InterPro" id="IPR004358">
    <property type="entry name" value="Sig_transdc_His_kin-like_C"/>
</dbReference>
<accession>A0A9D1VWF6</accession>
<dbReference type="PANTHER" id="PTHR43065">
    <property type="entry name" value="SENSOR HISTIDINE KINASE"/>
    <property type="match status" value="1"/>
</dbReference>
<gene>
    <name evidence="10" type="ORF">H9981_04245</name>
</gene>
<organism evidence="10 11">
    <name type="scientific">Candidatus Mediterraneibacter caccavium</name>
    <dbReference type="NCBI Taxonomy" id="2838661"/>
    <lineage>
        <taxon>Bacteria</taxon>
        <taxon>Bacillati</taxon>
        <taxon>Bacillota</taxon>
        <taxon>Clostridia</taxon>
        <taxon>Lachnospirales</taxon>
        <taxon>Lachnospiraceae</taxon>
        <taxon>Mediterraneibacter</taxon>
    </lineage>
</organism>
<dbReference type="PROSITE" id="PS50109">
    <property type="entry name" value="HIS_KIN"/>
    <property type="match status" value="1"/>
</dbReference>
<dbReference type="GO" id="GO:0000160">
    <property type="term" value="P:phosphorelay signal transduction system"/>
    <property type="evidence" value="ECO:0007669"/>
    <property type="project" value="UniProtKB-KW"/>
</dbReference>